<evidence type="ECO:0000313" key="2">
    <source>
        <dbReference type="Proteomes" id="UP000002640"/>
    </source>
</evidence>
<feature type="non-terminal residue" evidence="1">
    <location>
        <position position="1"/>
    </location>
</feature>
<dbReference type="EMBL" id="JH159162">
    <property type="protein sequence ID" value="EGZ07519.1"/>
    <property type="molecule type" value="Genomic_DNA"/>
</dbReference>
<gene>
    <name evidence="1" type="ORF">PHYSODRAFT_528984</name>
</gene>
<dbReference type="KEGG" id="psoj:PHYSODRAFT_528984"/>
<keyword evidence="2" id="KW-1185">Reference proteome</keyword>
<dbReference type="GeneID" id="20661305"/>
<name>G5AA90_PHYSP</name>
<reference evidence="1 2" key="1">
    <citation type="journal article" date="2006" name="Science">
        <title>Phytophthora genome sequences uncover evolutionary origins and mechanisms of pathogenesis.</title>
        <authorList>
            <person name="Tyler B.M."/>
            <person name="Tripathy S."/>
            <person name="Zhang X."/>
            <person name="Dehal P."/>
            <person name="Jiang R.H."/>
            <person name="Aerts A."/>
            <person name="Arredondo F.D."/>
            <person name="Baxter L."/>
            <person name="Bensasson D."/>
            <person name="Beynon J.L."/>
            <person name="Chapman J."/>
            <person name="Damasceno C.M."/>
            <person name="Dorrance A.E."/>
            <person name="Dou D."/>
            <person name="Dickerman A.W."/>
            <person name="Dubchak I.L."/>
            <person name="Garbelotto M."/>
            <person name="Gijzen M."/>
            <person name="Gordon S.G."/>
            <person name="Govers F."/>
            <person name="Grunwald N.J."/>
            <person name="Huang W."/>
            <person name="Ivors K.L."/>
            <person name="Jones R.W."/>
            <person name="Kamoun S."/>
            <person name="Krampis K."/>
            <person name="Lamour K.H."/>
            <person name="Lee M.K."/>
            <person name="McDonald W.H."/>
            <person name="Medina M."/>
            <person name="Meijer H.J."/>
            <person name="Nordberg E.K."/>
            <person name="Maclean D.J."/>
            <person name="Ospina-Giraldo M.D."/>
            <person name="Morris P.F."/>
            <person name="Phuntumart V."/>
            <person name="Putnam N.H."/>
            <person name="Rash S."/>
            <person name="Rose J.K."/>
            <person name="Sakihama Y."/>
            <person name="Salamov A.A."/>
            <person name="Savidor A."/>
            <person name="Scheuring C.F."/>
            <person name="Smith B.M."/>
            <person name="Sobral B.W."/>
            <person name="Terry A."/>
            <person name="Torto-Alalibo T.A."/>
            <person name="Win J."/>
            <person name="Xu Z."/>
            <person name="Zhang H."/>
            <person name="Grigoriev I.V."/>
            <person name="Rokhsar D.S."/>
            <person name="Boore J.L."/>
        </authorList>
    </citation>
    <scope>NUCLEOTIDE SEQUENCE [LARGE SCALE GENOMIC DNA]</scope>
    <source>
        <strain evidence="1 2">P6497</strain>
    </source>
</reference>
<dbReference type="Gene3D" id="2.40.70.10">
    <property type="entry name" value="Acid Proteases"/>
    <property type="match status" value="1"/>
</dbReference>
<dbReference type="RefSeq" id="XP_009537085.1">
    <property type="nucleotide sequence ID" value="XM_009538790.1"/>
</dbReference>
<dbReference type="InParanoid" id="G5AA90"/>
<dbReference type="SUPFAM" id="SSF50630">
    <property type="entry name" value="Acid proteases"/>
    <property type="match status" value="1"/>
</dbReference>
<dbReference type="InterPro" id="IPR021109">
    <property type="entry name" value="Peptidase_aspartic_dom_sf"/>
</dbReference>
<protein>
    <recommendedName>
        <fullName evidence="3">Peptidase A2 domain-containing protein</fullName>
    </recommendedName>
</protein>
<evidence type="ECO:0000313" key="1">
    <source>
        <dbReference type="EMBL" id="EGZ07519.1"/>
    </source>
</evidence>
<dbReference type="Pfam" id="PF13650">
    <property type="entry name" value="Asp_protease_2"/>
    <property type="match status" value="1"/>
</dbReference>
<dbReference type="Proteomes" id="UP000002640">
    <property type="component" value="Unassembled WGS sequence"/>
</dbReference>
<dbReference type="AlphaFoldDB" id="G5AA90"/>
<dbReference type="CDD" id="cd00303">
    <property type="entry name" value="retropepsin_like"/>
    <property type="match status" value="1"/>
</dbReference>
<accession>G5AA90</accession>
<sequence length="176" mass="19647">ERYGWWDDHEPDDAHEVAMVHGAENDCRTKIVLDTGASVSMLSFDFACKVKIKLRPHKQTNVSGLGGAPTNISAHAEVKITLGPRVVYIFRLWVANIGDGVDVLLGMNFMFSAGVRLSTREGLIQLPDEETIQMYGEPDRSRMGLDHPVRPAEMLFLKPGRSVIVRIDYGESNPQR</sequence>
<evidence type="ECO:0008006" key="3">
    <source>
        <dbReference type="Google" id="ProtNLM"/>
    </source>
</evidence>
<organism evidence="1 2">
    <name type="scientific">Phytophthora sojae (strain P6497)</name>
    <name type="common">Soybean stem and root rot agent</name>
    <name type="synonym">Phytophthora megasperma f. sp. glycines</name>
    <dbReference type="NCBI Taxonomy" id="1094619"/>
    <lineage>
        <taxon>Eukaryota</taxon>
        <taxon>Sar</taxon>
        <taxon>Stramenopiles</taxon>
        <taxon>Oomycota</taxon>
        <taxon>Peronosporomycetes</taxon>
        <taxon>Peronosporales</taxon>
        <taxon>Peronosporaceae</taxon>
        <taxon>Phytophthora</taxon>
    </lineage>
</organism>
<dbReference type="SMR" id="G5AA90"/>
<proteinExistence type="predicted"/>